<dbReference type="EMBL" id="JACTNZ010000004">
    <property type="protein sequence ID" value="KAG5554125.1"/>
    <property type="molecule type" value="Genomic_DNA"/>
</dbReference>
<feature type="compositionally biased region" description="Polar residues" evidence="2">
    <location>
        <begin position="1"/>
        <end position="11"/>
    </location>
</feature>
<feature type="compositionally biased region" description="Acidic residues" evidence="2">
    <location>
        <begin position="41"/>
        <end position="50"/>
    </location>
</feature>
<keyword evidence="4" id="KW-1185">Reference proteome</keyword>
<evidence type="ECO:0000256" key="1">
    <source>
        <dbReference type="SAM" id="Coils"/>
    </source>
</evidence>
<organism evidence="3 4">
    <name type="scientific">Rhododendron griersonianum</name>
    <dbReference type="NCBI Taxonomy" id="479676"/>
    <lineage>
        <taxon>Eukaryota</taxon>
        <taxon>Viridiplantae</taxon>
        <taxon>Streptophyta</taxon>
        <taxon>Embryophyta</taxon>
        <taxon>Tracheophyta</taxon>
        <taxon>Spermatophyta</taxon>
        <taxon>Magnoliopsida</taxon>
        <taxon>eudicotyledons</taxon>
        <taxon>Gunneridae</taxon>
        <taxon>Pentapetalae</taxon>
        <taxon>asterids</taxon>
        <taxon>Ericales</taxon>
        <taxon>Ericaceae</taxon>
        <taxon>Ericoideae</taxon>
        <taxon>Rhodoreae</taxon>
        <taxon>Rhododendron</taxon>
    </lineage>
</organism>
<reference evidence="3" key="1">
    <citation type="submission" date="2020-08" db="EMBL/GenBank/DDBJ databases">
        <title>Plant Genome Project.</title>
        <authorList>
            <person name="Zhang R.-G."/>
        </authorList>
    </citation>
    <scope>NUCLEOTIDE SEQUENCE</scope>
    <source>
        <strain evidence="3">WSP0</strain>
        <tissue evidence="3">Leaf</tissue>
    </source>
</reference>
<evidence type="ECO:0008006" key="5">
    <source>
        <dbReference type="Google" id="ProtNLM"/>
    </source>
</evidence>
<feature type="coiled-coil region" evidence="1">
    <location>
        <begin position="340"/>
        <end position="374"/>
    </location>
</feature>
<evidence type="ECO:0000313" key="4">
    <source>
        <dbReference type="Proteomes" id="UP000823749"/>
    </source>
</evidence>
<gene>
    <name evidence="3" type="ORF">RHGRI_011861</name>
</gene>
<protein>
    <recommendedName>
        <fullName evidence="5">Transposase (Putative), gypsy type</fullName>
    </recommendedName>
</protein>
<proteinExistence type="predicted"/>
<feature type="region of interest" description="Disordered" evidence="2">
    <location>
        <begin position="1"/>
        <end position="133"/>
    </location>
</feature>
<dbReference type="Proteomes" id="UP000823749">
    <property type="component" value="Chromosome 4"/>
</dbReference>
<name>A0AAV6KND2_9ERIC</name>
<comment type="caution">
    <text evidence="3">The sequence shown here is derived from an EMBL/GenBank/DDBJ whole genome shotgun (WGS) entry which is preliminary data.</text>
</comment>
<evidence type="ECO:0000313" key="3">
    <source>
        <dbReference type="EMBL" id="KAG5554125.1"/>
    </source>
</evidence>
<evidence type="ECO:0000256" key="2">
    <source>
        <dbReference type="SAM" id="MobiDB-lite"/>
    </source>
</evidence>
<dbReference type="AlphaFoldDB" id="A0AAV6KND2"/>
<feature type="compositionally biased region" description="Acidic residues" evidence="2">
    <location>
        <begin position="25"/>
        <end position="35"/>
    </location>
</feature>
<sequence>MLRTTHLSPGGTSAAAGKKVVITLDEGEPDGDESDANSSDDRDDEEDDDGSAGGSEGNPSDKDDDDEDYSGDGSGSEDLVHNEDENLGSDGGNDGDGGDEGRGSGGGDDGDFGGDVMPPVIDEDEEDANIPGLVPRRRVLTEGILSVPDINLLAPEADIPPPSSQEAAHDTAVALTNLTTAEVFADLQDDSLVSLGLSQTGYAVGHVGDGTSLQASESVSQQQAEASTSREHAAVDDDAEVQVVDPPVANEVEEPSNEDFFGYYGFTPESTSFLSFVRDLFPYTFFKVRGLYSRTMGRMQLECLYTFLWSIKGLRELEAAKIMRENEKLRMDCEGAKVALEKARVALAEAQSAMTAAEAAVEERRLAYERLAEEARLGDRLVDAPLRDTDPFLRNIFGA</sequence>
<feature type="compositionally biased region" description="Low complexity" evidence="2">
    <location>
        <begin position="214"/>
        <end position="227"/>
    </location>
</feature>
<feature type="region of interest" description="Disordered" evidence="2">
    <location>
        <begin position="213"/>
        <end position="237"/>
    </location>
</feature>
<keyword evidence="1" id="KW-0175">Coiled coil</keyword>
<accession>A0AAV6KND2</accession>